<feature type="region of interest" description="Disordered" evidence="1">
    <location>
        <begin position="1"/>
        <end position="25"/>
    </location>
</feature>
<gene>
    <name evidence="2" type="ORF">Cflav_PD6334</name>
</gene>
<evidence type="ECO:0000313" key="2">
    <source>
        <dbReference type="EMBL" id="EEF62059.1"/>
    </source>
</evidence>
<reference evidence="2 3" key="1">
    <citation type="journal article" date="2011" name="J. Bacteriol.">
        <title>Genome sequence of 'Pedosphaera parvula' Ellin514, an aerobic Verrucomicrobial isolate from pasture soil.</title>
        <authorList>
            <person name="Kant R."/>
            <person name="van Passel M.W."/>
            <person name="Sangwan P."/>
            <person name="Palva A."/>
            <person name="Lucas S."/>
            <person name="Copeland A."/>
            <person name="Lapidus A."/>
            <person name="Glavina Del Rio T."/>
            <person name="Dalin E."/>
            <person name="Tice H."/>
            <person name="Bruce D."/>
            <person name="Goodwin L."/>
            <person name="Pitluck S."/>
            <person name="Chertkov O."/>
            <person name="Larimer F.W."/>
            <person name="Land M.L."/>
            <person name="Hauser L."/>
            <person name="Brettin T.S."/>
            <person name="Detter J.C."/>
            <person name="Han S."/>
            <person name="de Vos W.M."/>
            <person name="Janssen P.H."/>
            <person name="Smidt H."/>
        </authorList>
    </citation>
    <scope>NUCLEOTIDE SEQUENCE [LARGE SCALE GENOMIC DNA]</scope>
    <source>
        <strain evidence="2 3">Ellin514</strain>
    </source>
</reference>
<dbReference type="EMBL" id="ABOX02000006">
    <property type="protein sequence ID" value="EEF62059.1"/>
    <property type="molecule type" value="Genomic_DNA"/>
</dbReference>
<dbReference type="AlphaFoldDB" id="B9XDB3"/>
<protein>
    <submittedName>
        <fullName evidence="2">Uncharacterized protein</fullName>
    </submittedName>
</protein>
<comment type="caution">
    <text evidence="2">The sequence shown here is derived from an EMBL/GenBank/DDBJ whole genome shotgun (WGS) entry which is preliminary data.</text>
</comment>
<accession>B9XDB3</accession>
<name>B9XDB3_PEDPL</name>
<organism evidence="2 3">
    <name type="scientific">Pedosphaera parvula (strain Ellin514)</name>
    <dbReference type="NCBI Taxonomy" id="320771"/>
    <lineage>
        <taxon>Bacteria</taxon>
        <taxon>Pseudomonadati</taxon>
        <taxon>Verrucomicrobiota</taxon>
        <taxon>Pedosphaerae</taxon>
        <taxon>Pedosphaerales</taxon>
        <taxon>Pedosphaeraceae</taxon>
        <taxon>Pedosphaera</taxon>
    </lineage>
</organism>
<dbReference type="Proteomes" id="UP000003688">
    <property type="component" value="Unassembled WGS sequence"/>
</dbReference>
<evidence type="ECO:0000313" key="3">
    <source>
        <dbReference type="Proteomes" id="UP000003688"/>
    </source>
</evidence>
<sequence length="51" mass="5464">MSGIKRKGKPLETVGQETDGNNPALKAGLMKNVKQVMLAHFKTSGGRVRSP</sequence>
<keyword evidence="3" id="KW-1185">Reference proteome</keyword>
<proteinExistence type="predicted"/>
<evidence type="ECO:0000256" key="1">
    <source>
        <dbReference type="SAM" id="MobiDB-lite"/>
    </source>
</evidence>